<protein>
    <recommendedName>
        <fullName evidence="5">SPOR domain-containing protein</fullName>
    </recommendedName>
</protein>
<evidence type="ECO:0000313" key="4">
    <source>
        <dbReference type="Proteomes" id="UP001597451"/>
    </source>
</evidence>
<gene>
    <name evidence="3" type="ORF">ACFSUN_07790</name>
</gene>
<dbReference type="Proteomes" id="UP001597451">
    <property type="component" value="Unassembled WGS sequence"/>
</dbReference>
<organism evidence="3 4">
    <name type="scientific">Oceanobacillus kapialis</name>
    <dbReference type="NCBI Taxonomy" id="481353"/>
    <lineage>
        <taxon>Bacteria</taxon>
        <taxon>Bacillati</taxon>
        <taxon>Bacillota</taxon>
        <taxon>Bacilli</taxon>
        <taxon>Bacillales</taxon>
        <taxon>Bacillaceae</taxon>
        <taxon>Oceanobacillus</taxon>
    </lineage>
</organism>
<dbReference type="InterPro" id="IPR036680">
    <property type="entry name" value="SPOR-like_sf"/>
</dbReference>
<dbReference type="EMBL" id="JBHUMX010000019">
    <property type="protein sequence ID" value="MFD2628687.1"/>
    <property type="molecule type" value="Genomic_DNA"/>
</dbReference>
<evidence type="ECO:0000256" key="1">
    <source>
        <dbReference type="SAM" id="MobiDB-lite"/>
    </source>
</evidence>
<evidence type="ECO:0000256" key="2">
    <source>
        <dbReference type="SAM" id="Phobius"/>
    </source>
</evidence>
<feature type="compositionally biased region" description="Polar residues" evidence="1">
    <location>
        <begin position="20"/>
        <end position="36"/>
    </location>
</feature>
<keyword evidence="2" id="KW-1133">Transmembrane helix</keyword>
<evidence type="ECO:0000313" key="3">
    <source>
        <dbReference type="EMBL" id="MFD2628687.1"/>
    </source>
</evidence>
<dbReference type="RefSeq" id="WP_379561422.1">
    <property type="nucleotide sequence ID" value="NZ_CP085256.1"/>
</dbReference>
<accession>A0ABW5PZ68</accession>
<keyword evidence="2" id="KW-0812">Transmembrane</keyword>
<feature type="region of interest" description="Disordered" evidence="1">
    <location>
        <begin position="20"/>
        <end position="65"/>
    </location>
</feature>
<reference evidence="4" key="1">
    <citation type="journal article" date="2019" name="Int. J. Syst. Evol. Microbiol.">
        <title>The Global Catalogue of Microorganisms (GCM) 10K type strain sequencing project: providing services to taxonomists for standard genome sequencing and annotation.</title>
        <authorList>
            <consortium name="The Broad Institute Genomics Platform"/>
            <consortium name="The Broad Institute Genome Sequencing Center for Infectious Disease"/>
            <person name="Wu L."/>
            <person name="Ma J."/>
        </authorList>
    </citation>
    <scope>NUCLEOTIDE SEQUENCE [LARGE SCALE GENOMIC DNA]</scope>
    <source>
        <strain evidence="4">TISTR 1858</strain>
    </source>
</reference>
<comment type="caution">
    <text evidence="3">The sequence shown here is derived from an EMBL/GenBank/DDBJ whole genome shotgun (WGS) entry which is preliminary data.</text>
</comment>
<name>A0ABW5PZ68_9BACI</name>
<dbReference type="Gene3D" id="3.30.70.1070">
    <property type="entry name" value="Sporulation related repeat"/>
    <property type="match status" value="1"/>
</dbReference>
<keyword evidence="2" id="KW-0472">Membrane</keyword>
<sequence length="300" mass="33521">MDKDKTVVLWENGKQIKLKVNTSSKLSDPQSKQETAASVERLPNEDDVPLFQRKTPSEYHAKSKKPKRWTTLKPVLLTIVSALGVGTLLGIIMLRMFGSIDTEMQSSSNVAVPAEMETTEEQNANAEITLDSLSAFVLQAGVFTGRENAAEAAKVYEDAGVQTVLWERDNQFYLLAGMALNKEAATELRDDLTEEGLEFYVKEWNTSAITSNVTEENKTWLENLQKNVIETKEGLAKDRPFNAQAWKELAQTIPTQPDHYATLAKEVNHTADNAEKLSSQEAQNQLLLLWNLYTKAVATQ</sequence>
<feature type="transmembrane region" description="Helical" evidence="2">
    <location>
        <begin position="75"/>
        <end position="97"/>
    </location>
</feature>
<dbReference type="SUPFAM" id="SSF110997">
    <property type="entry name" value="Sporulation related repeat"/>
    <property type="match status" value="1"/>
</dbReference>
<proteinExistence type="predicted"/>
<keyword evidence="4" id="KW-1185">Reference proteome</keyword>
<evidence type="ECO:0008006" key="5">
    <source>
        <dbReference type="Google" id="ProtNLM"/>
    </source>
</evidence>